<dbReference type="InterPro" id="IPR036420">
    <property type="entry name" value="BRCT_dom_sf"/>
</dbReference>
<reference evidence="9 10" key="1">
    <citation type="submission" date="2017-05" db="EMBL/GenBank/DDBJ databases">
        <title>Vagococcus spp. assemblies.</title>
        <authorList>
            <person name="Gulvik C.A."/>
        </authorList>
    </citation>
    <scope>NUCLEOTIDE SEQUENCE [LARGE SCALE GENOMIC DNA]</scope>
    <source>
        <strain evidence="9 10">SS1714</strain>
    </source>
</reference>
<feature type="domain" description="BRCT" evidence="8">
    <location>
        <begin position="231"/>
        <end position="323"/>
    </location>
</feature>
<keyword evidence="4" id="KW-0540">Nuclease</keyword>
<dbReference type="SUPFAM" id="SSF53098">
    <property type="entry name" value="Ribonuclease H-like"/>
    <property type="match status" value="1"/>
</dbReference>
<keyword evidence="6" id="KW-0239">DNA-directed DNA polymerase</keyword>
<evidence type="ECO:0000256" key="4">
    <source>
        <dbReference type="ARBA" id="ARBA00022722"/>
    </source>
</evidence>
<dbReference type="FunFam" id="3.30.420.10:FF:000045">
    <property type="entry name" value="3'-5' exonuclease DinG"/>
    <property type="match status" value="1"/>
</dbReference>
<evidence type="ECO:0000313" key="9">
    <source>
        <dbReference type="EMBL" id="RSU16573.1"/>
    </source>
</evidence>
<comment type="caution">
    <text evidence="9">The sequence shown here is derived from an EMBL/GenBank/DDBJ whole genome shotgun (WGS) entry which is preliminary data.</text>
</comment>
<dbReference type="InterPro" id="IPR036397">
    <property type="entry name" value="RNaseH_sf"/>
</dbReference>
<evidence type="ECO:0000256" key="6">
    <source>
        <dbReference type="ARBA" id="ARBA00022932"/>
    </source>
</evidence>
<proteinExistence type="predicted"/>
<keyword evidence="5" id="KW-0269">Exonuclease</keyword>
<evidence type="ECO:0000256" key="2">
    <source>
        <dbReference type="ARBA" id="ARBA00022695"/>
    </source>
</evidence>
<protein>
    <recommendedName>
        <fullName evidence="7">DNA polymerase III polC-type</fullName>
    </recommendedName>
</protein>
<keyword evidence="5" id="KW-0378">Hydrolase</keyword>
<evidence type="ECO:0000256" key="3">
    <source>
        <dbReference type="ARBA" id="ARBA00022705"/>
    </source>
</evidence>
<organism evidence="9 10">
    <name type="scientific">Vagococcus carniphilus</name>
    <dbReference type="NCBI Taxonomy" id="218144"/>
    <lineage>
        <taxon>Bacteria</taxon>
        <taxon>Bacillati</taxon>
        <taxon>Bacillota</taxon>
        <taxon>Bacilli</taxon>
        <taxon>Lactobacillales</taxon>
        <taxon>Enterococcaceae</taxon>
        <taxon>Vagococcus</taxon>
    </lineage>
</organism>
<dbReference type="Pfam" id="PF00533">
    <property type="entry name" value="BRCT"/>
    <property type="match status" value="1"/>
</dbReference>
<dbReference type="Pfam" id="PF00929">
    <property type="entry name" value="RNase_T"/>
    <property type="match status" value="1"/>
</dbReference>
<dbReference type="CDD" id="cd17748">
    <property type="entry name" value="BRCT_DNA_ligase_like"/>
    <property type="match status" value="1"/>
</dbReference>
<dbReference type="RefSeq" id="WP_126791909.1">
    <property type="nucleotide sequence ID" value="NZ_CP060720.1"/>
</dbReference>
<dbReference type="EMBL" id="NGKB01000002">
    <property type="protein sequence ID" value="RSU16573.1"/>
    <property type="molecule type" value="Genomic_DNA"/>
</dbReference>
<dbReference type="GO" id="GO:0008408">
    <property type="term" value="F:3'-5' exonuclease activity"/>
    <property type="evidence" value="ECO:0007669"/>
    <property type="project" value="TreeGrafter"/>
</dbReference>
<dbReference type="InterPro" id="IPR012337">
    <property type="entry name" value="RNaseH-like_sf"/>
</dbReference>
<keyword evidence="2" id="KW-0548">Nucleotidyltransferase</keyword>
<evidence type="ECO:0000256" key="5">
    <source>
        <dbReference type="ARBA" id="ARBA00022839"/>
    </source>
</evidence>
<dbReference type="OrthoDB" id="9776650at2"/>
<evidence type="ECO:0000259" key="8">
    <source>
        <dbReference type="PROSITE" id="PS50172"/>
    </source>
</evidence>
<dbReference type="Proteomes" id="UP000288028">
    <property type="component" value="Unassembled WGS sequence"/>
</dbReference>
<dbReference type="CDD" id="cd06127">
    <property type="entry name" value="DEDDh"/>
    <property type="match status" value="1"/>
</dbReference>
<dbReference type="SMART" id="SM00479">
    <property type="entry name" value="EXOIII"/>
    <property type="match status" value="1"/>
</dbReference>
<evidence type="ECO:0000256" key="7">
    <source>
        <dbReference type="ARBA" id="ARBA00070925"/>
    </source>
</evidence>
<dbReference type="Gene3D" id="3.30.420.10">
    <property type="entry name" value="Ribonuclease H-like superfamily/Ribonuclease H"/>
    <property type="match status" value="1"/>
</dbReference>
<keyword evidence="3" id="KW-0235">DNA replication</keyword>
<evidence type="ECO:0000313" key="10">
    <source>
        <dbReference type="Proteomes" id="UP000288028"/>
    </source>
</evidence>
<keyword evidence="1" id="KW-0808">Transferase</keyword>
<evidence type="ECO:0000256" key="1">
    <source>
        <dbReference type="ARBA" id="ARBA00022679"/>
    </source>
</evidence>
<dbReference type="PANTHER" id="PTHR30231">
    <property type="entry name" value="DNA POLYMERASE III SUBUNIT EPSILON"/>
    <property type="match status" value="1"/>
</dbReference>
<name>A0A430B8G2_9ENTE</name>
<dbReference type="AlphaFoldDB" id="A0A430B8G2"/>
<dbReference type="GO" id="GO:0003887">
    <property type="term" value="F:DNA-directed DNA polymerase activity"/>
    <property type="evidence" value="ECO:0007669"/>
    <property type="project" value="UniProtKB-KW"/>
</dbReference>
<dbReference type="GeneID" id="95580323"/>
<dbReference type="SUPFAM" id="SSF52113">
    <property type="entry name" value="BRCT domain"/>
    <property type="match status" value="1"/>
</dbReference>
<dbReference type="GO" id="GO:0005829">
    <property type="term" value="C:cytosol"/>
    <property type="evidence" value="ECO:0007669"/>
    <property type="project" value="TreeGrafter"/>
</dbReference>
<dbReference type="Gene3D" id="3.40.50.10190">
    <property type="entry name" value="BRCT domain"/>
    <property type="match status" value="1"/>
</dbReference>
<keyword evidence="10" id="KW-1185">Reference proteome</keyword>
<sequence length="323" mass="36983">MATYEETTNYILKDKYISDILNNSNLSEKHKYELIYRIVADYSHIKRVPTSLYTQDNLPTDYISFDIETTGLAYSDKMIQIAAVKYQNSKEVDYFSSFIDSDGKEISTPISYLTGITNDDLIGAPSLNIVMSQFIDFIDDLPLIGHNITSFELPRIKKWADIDLRSKVAVDTYDFSSTLPLEIDNYKLETLKNYYGIEAKSHNALDDSRTTAIIFENFRNKNFAKKIHSLSIKDTLNGYTFCYTGAIKMGRTTLESYITSRGGRVVKGMSKKVDYLICSPQIAKNLTDGKRSRKEIKFEELINDGFDIKKISEEDFLRMIGEN</sequence>
<dbReference type="PANTHER" id="PTHR30231:SF41">
    <property type="entry name" value="DNA POLYMERASE III SUBUNIT EPSILON"/>
    <property type="match status" value="1"/>
</dbReference>
<dbReference type="PROSITE" id="PS50172">
    <property type="entry name" value="BRCT"/>
    <property type="match status" value="1"/>
</dbReference>
<dbReference type="GO" id="GO:0003676">
    <property type="term" value="F:nucleic acid binding"/>
    <property type="evidence" value="ECO:0007669"/>
    <property type="project" value="InterPro"/>
</dbReference>
<accession>A0A430B8G2</accession>
<dbReference type="GO" id="GO:0045004">
    <property type="term" value="P:DNA replication proofreading"/>
    <property type="evidence" value="ECO:0007669"/>
    <property type="project" value="TreeGrafter"/>
</dbReference>
<dbReference type="InterPro" id="IPR001357">
    <property type="entry name" value="BRCT_dom"/>
</dbReference>
<gene>
    <name evidence="9" type="ORF">CBF28_03330</name>
</gene>
<dbReference type="InterPro" id="IPR013520">
    <property type="entry name" value="Ribonucl_H"/>
</dbReference>